<dbReference type="STRING" id="909613.UO65_3656"/>
<keyword evidence="2" id="KW-1185">Reference proteome</keyword>
<sequence length="60" mass="6304">MFAAGTAAVITPILEFRGRGYTQAVGGGIPGATTPATREHIVGIQFGTRPDTRGRLHRVV</sequence>
<organism evidence="1 2">
    <name type="scientific">Actinokineospora spheciospongiae</name>
    <dbReference type="NCBI Taxonomy" id="909613"/>
    <lineage>
        <taxon>Bacteria</taxon>
        <taxon>Bacillati</taxon>
        <taxon>Actinomycetota</taxon>
        <taxon>Actinomycetes</taxon>
        <taxon>Pseudonocardiales</taxon>
        <taxon>Pseudonocardiaceae</taxon>
        <taxon>Actinokineospora</taxon>
    </lineage>
</organism>
<dbReference type="SUPFAM" id="SSF56752">
    <property type="entry name" value="D-aminoacid aminotransferase-like PLP-dependent enzymes"/>
    <property type="match status" value="1"/>
</dbReference>
<accession>W7IJS7</accession>
<dbReference type="Gene3D" id="3.20.10.10">
    <property type="entry name" value="D-amino Acid Aminotransferase, subunit A, domain 2"/>
    <property type="match status" value="1"/>
</dbReference>
<dbReference type="Proteomes" id="UP000019277">
    <property type="component" value="Unassembled WGS sequence"/>
</dbReference>
<reference evidence="1 2" key="1">
    <citation type="journal article" date="2014" name="Genome Announc.">
        <title>Draft Genome Sequence of the Antitrypanosomally Active Sponge-Associated Bacterium Actinokineospora sp. Strain EG49.</title>
        <authorList>
            <person name="Harjes J."/>
            <person name="Ryu T."/>
            <person name="Abdelmohsen U.R."/>
            <person name="Moitinho-Silva L."/>
            <person name="Horn H."/>
            <person name="Ravasi T."/>
            <person name="Hentschel U."/>
        </authorList>
    </citation>
    <scope>NUCLEOTIDE SEQUENCE [LARGE SCALE GENOMIC DNA]</scope>
    <source>
        <strain evidence="1 2">EG49</strain>
    </source>
</reference>
<comment type="caution">
    <text evidence="1">The sequence shown here is derived from an EMBL/GenBank/DDBJ whole genome shotgun (WGS) entry which is preliminary data.</text>
</comment>
<dbReference type="RefSeq" id="WP_035284013.1">
    <property type="nucleotide sequence ID" value="NZ_AYXG01000131.1"/>
</dbReference>
<name>W7IJS7_9PSEU</name>
<dbReference type="AlphaFoldDB" id="W7IJS7"/>
<dbReference type="EC" id="2.6.1.42" evidence="1"/>
<evidence type="ECO:0000313" key="2">
    <source>
        <dbReference type="Proteomes" id="UP000019277"/>
    </source>
</evidence>
<evidence type="ECO:0000313" key="1">
    <source>
        <dbReference type="EMBL" id="EWC61085.1"/>
    </source>
</evidence>
<dbReference type="InterPro" id="IPR043132">
    <property type="entry name" value="BCAT-like_C"/>
</dbReference>
<dbReference type="GO" id="GO:0004084">
    <property type="term" value="F:branched-chain-amino-acid transaminase activity"/>
    <property type="evidence" value="ECO:0007669"/>
    <property type="project" value="UniProtKB-EC"/>
</dbReference>
<keyword evidence="1" id="KW-0808">Transferase</keyword>
<keyword evidence="1" id="KW-0032">Aminotransferase</keyword>
<dbReference type="InterPro" id="IPR036038">
    <property type="entry name" value="Aminotransferase-like"/>
</dbReference>
<dbReference type="eggNOG" id="COG0115">
    <property type="taxonomic scope" value="Bacteria"/>
</dbReference>
<proteinExistence type="predicted"/>
<protein>
    <submittedName>
        <fullName evidence="1">Branched-chain amino acid aminotransferase</fullName>
        <ecNumber evidence="1">2.6.1.42</ecNumber>
    </submittedName>
</protein>
<gene>
    <name evidence="1" type="ORF">UO65_3656</name>
</gene>
<dbReference type="EMBL" id="AYXG01000131">
    <property type="protein sequence ID" value="EWC61085.1"/>
    <property type="molecule type" value="Genomic_DNA"/>
</dbReference>